<dbReference type="InterPro" id="IPR043135">
    <property type="entry name" value="Fur_C"/>
</dbReference>
<evidence type="ECO:0000256" key="8">
    <source>
        <dbReference type="PIRSR" id="PIRSR602481-1"/>
    </source>
</evidence>
<keyword evidence="9" id="KW-0408">Iron</keyword>
<evidence type="ECO:0000256" key="9">
    <source>
        <dbReference type="PIRSR" id="PIRSR602481-2"/>
    </source>
</evidence>
<evidence type="ECO:0000256" key="3">
    <source>
        <dbReference type="ARBA" id="ARBA00022723"/>
    </source>
</evidence>
<evidence type="ECO:0000256" key="5">
    <source>
        <dbReference type="ARBA" id="ARBA00023015"/>
    </source>
</evidence>
<feature type="binding site" evidence="9">
    <location>
        <position position="135"/>
    </location>
    <ligand>
        <name>Fe cation</name>
        <dbReference type="ChEBI" id="CHEBI:24875"/>
    </ligand>
</feature>
<gene>
    <name evidence="10" type="ORF">H9873_05345</name>
</gene>
<dbReference type="InterPro" id="IPR036388">
    <property type="entry name" value="WH-like_DNA-bd_sf"/>
</dbReference>
<keyword evidence="2" id="KW-0678">Repressor</keyword>
<dbReference type="Pfam" id="PF01475">
    <property type="entry name" value="FUR"/>
    <property type="match status" value="1"/>
</dbReference>
<dbReference type="Gene3D" id="1.10.10.10">
    <property type="entry name" value="Winged helix-like DNA-binding domain superfamily/Winged helix DNA-binding domain"/>
    <property type="match status" value="1"/>
</dbReference>
<comment type="caution">
    <text evidence="10">The sequence shown here is derived from an EMBL/GenBank/DDBJ whole genome shotgun (WGS) entry which is preliminary data.</text>
</comment>
<dbReference type="FunFam" id="1.10.10.10:FF:000051">
    <property type="entry name" value="Fur family transcriptional regulator"/>
    <property type="match status" value="1"/>
</dbReference>
<dbReference type="EMBL" id="DXGF01000100">
    <property type="protein sequence ID" value="HIW83730.1"/>
    <property type="molecule type" value="Genomic_DNA"/>
</dbReference>
<feature type="binding site" evidence="8">
    <location>
        <position position="106"/>
    </location>
    <ligand>
        <name>Zn(2+)</name>
        <dbReference type="ChEBI" id="CHEBI:29105"/>
    </ligand>
</feature>
<keyword evidence="5" id="KW-0805">Transcription regulation</keyword>
<dbReference type="GO" id="GO:0003700">
    <property type="term" value="F:DNA-binding transcription factor activity"/>
    <property type="evidence" value="ECO:0007669"/>
    <property type="project" value="InterPro"/>
</dbReference>
<reference evidence="10" key="2">
    <citation type="submission" date="2021-04" db="EMBL/GenBank/DDBJ databases">
        <authorList>
            <person name="Gilroy R."/>
        </authorList>
    </citation>
    <scope>NUCLEOTIDE SEQUENCE</scope>
    <source>
        <strain evidence="10">ChiSxjej1B13-11762</strain>
    </source>
</reference>
<dbReference type="CDD" id="cd07153">
    <property type="entry name" value="Fur_like"/>
    <property type="match status" value="1"/>
</dbReference>
<dbReference type="Proteomes" id="UP000824263">
    <property type="component" value="Unassembled WGS sequence"/>
</dbReference>
<evidence type="ECO:0000256" key="7">
    <source>
        <dbReference type="ARBA" id="ARBA00023163"/>
    </source>
</evidence>
<evidence type="ECO:0000313" key="10">
    <source>
        <dbReference type="EMBL" id="HIW83730.1"/>
    </source>
</evidence>
<protein>
    <submittedName>
        <fullName evidence="10">Transcriptional repressor</fullName>
    </submittedName>
</protein>
<dbReference type="GO" id="GO:1900376">
    <property type="term" value="P:regulation of secondary metabolite biosynthetic process"/>
    <property type="evidence" value="ECO:0007669"/>
    <property type="project" value="TreeGrafter"/>
</dbReference>
<keyword evidence="6" id="KW-0238">DNA-binding</keyword>
<keyword evidence="7" id="KW-0804">Transcription</keyword>
<feature type="binding site" evidence="8">
    <location>
        <position position="103"/>
    </location>
    <ligand>
        <name>Zn(2+)</name>
        <dbReference type="ChEBI" id="CHEBI:29105"/>
    </ligand>
</feature>
<evidence type="ECO:0000256" key="1">
    <source>
        <dbReference type="ARBA" id="ARBA00007957"/>
    </source>
</evidence>
<keyword evidence="3 8" id="KW-0479">Metal-binding</keyword>
<organism evidence="10 11">
    <name type="scientific">Candidatus Dorea gallistercoris</name>
    <dbReference type="NCBI Taxonomy" id="2838542"/>
    <lineage>
        <taxon>Bacteria</taxon>
        <taxon>Bacillati</taxon>
        <taxon>Bacillota</taxon>
        <taxon>Clostridia</taxon>
        <taxon>Lachnospirales</taxon>
        <taxon>Lachnospiraceae</taxon>
        <taxon>Dorea</taxon>
    </lineage>
</organism>
<feature type="binding site" evidence="9">
    <location>
        <position position="97"/>
    </location>
    <ligand>
        <name>Fe cation</name>
        <dbReference type="ChEBI" id="CHEBI:24875"/>
    </ligand>
</feature>
<accession>A0A9D1UEP2</accession>
<dbReference type="InterPro" id="IPR036390">
    <property type="entry name" value="WH_DNA-bd_sf"/>
</dbReference>
<dbReference type="InterPro" id="IPR002481">
    <property type="entry name" value="FUR"/>
</dbReference>
<evidence type="ECO:0000256" key="6">
    <source>
        <dbReference type="ARBA" id="ARBA00023125"/>
    </source>
</evidence>
<feature type="binding site" evidence="8">
    <location>
        <position position="143"/>
    </location>
    <ligand>
        <name>Zn(2+)</name>
        <dbReference type="ChEBI" id="CHEBI:29105"/>
    </ligand>
</feature>
<dbReference type="Gene3D" id="3.30.1490.190">
    <property type="match status" value="1"/>
</dbReference>
<proteinExistence type="inferred from homology"/>
<comment type="cofactor">
    <cofactor evidence="8">
        <name>Zn(2+)</name>
        <dbReference type="ChEBI" id="CHEBI:29105"/>
    </cofactor>
    <text evidence="8">Binds 1 zinc ion per subunit.</text>
</comment>
<dbReference type="GO" id="GO:0045892">
    <property type="term" value="P:negative regulation of DNA-templated transcription"/>
    <property type="evidence" value="ECO:0007669"/>
    <property type="project" value="TreeGrafter"/>
</dbReference>
<dbReference type="PANTHER" id="PTHR33202:SF7">
    <property type="entry name" value="FERRIC UPTAKE REGULATION PROTEIN"/>
    <property type="match status" value="1"/>
</dbReference>
<dbReference type="GO" id="GO:0000976">
    <property type="term" value="F:transcription cis-regulatory region binding"/>
    <property type="evidence" value="ECO:0007669"/>
    <property type="project" value="TreeGrafter"/>
</dbReference>
<feature type="binding site" evidence="8">
    <location>
        <position position="146"/>
    </location>
    <ligand>
        <name>Zn(2+)</name>
        <dbReference type="ChEBI" id="CHEBI:29105"/>
    </ligand>
</feature>
<dbReference type="GO" id="GO:0008270">
    <property type="term" value="F:zinc ion binding"/>
    <property type="evidence" value="ECO:0007669"/>
    <property type="project" value="TreeGrafter"/>
</dbReference>
<name>A0A9D1UEP2_9FIRM</name>
<evidence type="ECO:0000313" key="11">
    <source>
        <dbReference type="Proteomes" id="UP000824263"/>
    </source>
</evidence>
<dbReference type="AlphaFoldDB" id="A0A9D1UEP2"/>
<evidence type="ECO:0000256" key="4">
    <source>
        <dbReference type="ARBA" id="ARBA00022833"/>
    </source>
</evidence>
<dbReference type="PANTHER" id="PTHR33202">
    <property type="entry name" value="ZINC UPTAKE REGULATION PROTEIN"/>
    <property type="match status" value="1"/>
</dbReference>
<comment type="similarity">
    <text evidence="1">Belongs to the Fur family.</text>
</comment>
<evidence type="ECO:0000256" key="2">
    <source>
        <dbReference type="ARBA" id="ARBA00022491"/>
    </source>
</evidence>
<reference evidence="10" key="1">
    <citation type="journal article" date="2021" name="PeerJ">
        <title>Extensive microbial diversity within the chicken gut microbiome revealed by metagenomics and culture.</title>
        <authorList>
            <person name="Gilroy R."/>
            <person name="Ravi A."/>
            <person name="Getino M."/>
            <person name="Pursley I."/>
            <person name="Horton D.L."/>
            <person name="Alikhan N.F."/>
            <person name="Baker D."/>
            <person name="Gharbi K."/>
            <person name="Hall N."/>
            <person name="Watson M."/>
            <person name="Adriaenssens E.M."/>
            <person name="Foster-Nyarko E."/>
            <person name="Jarju S."/>
            <person name="Secka A."/>
            <person name="Antonio M."/>
            <person name="Oren A."/>
            <person name="Chaudhuri R.R."/>
            <person name="La Ragione R."/>
            <person name="Hildebrand F."/>
            <person name="Pallen M.J."/>
        </authorList>
    </citation>
    <scope>NUCLEOTIDE SEQUENCE</scope>
    <source>
        <strain evidence="10">ChiSxjej1B13-11762</strain>
    </source>
</reference>
<sequence length="161" mass="18761">MSISQEKFKKMLKEKGLKVTNQRLLVLEVLAENRDKHMTAEDIYELVKEDYPEIGLATIYRTVQLLLEMQLVDRINLDEGCVRYEIGELFDGEGKHHHHHLICKTCGKVLPFRDDLLDGLERHIEEKTGFHVLDHELKFYGQCRECLSGAEENSTEKHVEV</sequence>
<keyword evidence="4 8" id="KW-0862">Zinc</keyword>
<dbReference type="SUPFAM" id="SSF46785">
    <property type="entry name" value="Winged helix' DNA-binding domain"/>
    <property type="match status" value="1"/>
</dbReference>
<comment type="cofactor">
    <cofactor evidence="9">
        <name>Mn(2+)</name>
        <dbReference type="ChEBI" id="CHEBI:29035"/>
    </cofactor>
    <cofactor evidence="9">
        <name>Fe(2+)</name>
        <dbReference type="ChEBI" id="CHEBI:29033"/>
    </cofactor>
    <text evidence="9">Binds 1 Mn(2+) or Fe(2+) ion per subunit.</text>
</comment>